<dbReference type="HOGENOM" id="CLU_2716414_0_0_9"/>
<dbReference type="Proteomes" id="UP000012589">
    <property type="component" value="Unassembled WGS sequence"/>
</dbReference>
<dbReference type="AlphaFoldDB" id="N1ZWJ4"/>
<evidence type="ECO:0000313" key="2">
    <source>
        <dbReference type="Proteomes" id="UP000012589"/>
    </source>
</evidence>
<gene>
    <name evidence="1" type="ORF">C823_04528</name>
</gene>
<comment type="caution">
    <text evidence="1">The sequence shown here is derived from an EMBL/GenBank/DDBJ whole genome shotgun (WGS) entry which is preliminary data.</text>
</comment>
<sequence length="72" mass="8547">MTKNLTVRIPSNNYEYRTTFGGIITLSDFFTNCSKRTNTKSPIASRILQDKSFDNMCYRNILNKEKYIRREK</sequence>
<evidence type="ECO:0000313" key="1">
    <source>
        <dbReference type="EMBL" id="EMZ21387.1"/>
    </source>
</evidence>
<keyword evidence="2" id="KW-1185">Reference proteome</keyword>
<dbReference type="EMBL" id="AQFT01000133">
    <property type="protein sequence ID" value="EMZ21387.1"/>
    <property type="molecule type" value="Genomic_DNA"/>
</dbReference>
<protein>
    <submittedName>
        <fullName evidence="1">Uncharacterized protein</fullName>
    </submittedName>
</protein>
<organism evidence="1 2">
    <name type="scientific">Eubacterium plexicaudatum ASF492</name>
    <dbReference type="NCBI Taxonomy" id="1235802"/>
    <lineage>
        <taxon>Bacteria</taxon>
        <taxon>Bacillati</taxon>
        <taxon>Bacillota</taxon>
        <taxon>Clostridia</taxon>
        <taxon>Eubacteriales</taxon>
        <taxon>Eubacteriaceae</taxon>
        <taxon>Eubacterium</taxon>
    </lineage>
</organism>
<proteinExistence type="predicted"/>
<reference evidence="1 2" key="1">
    <citation type="journal article" date="2014" name="Genome Announc.">
        <title>Draft genome sequences of the altered schaedler flora, a defined bacterial community from gnotobiotic mice.</title>
        <authorList>
            <person name="Wannemuehler M.J."/>
            <person name="Overstreet A.M."/>
            <person name="Ward D.V."/>
            <person name="Phillips G.J."/>
        </authorList>
    </citation>
    <scope>NUCLEOTIDE SEQUENCE [LARGE SCALE GENOMIC DNA]</scope>
    <source>
        <strain evidence="1 2">ASF492</strain>
    </source>
</reference>
<accession>N1ZWJ4</accession>
<name>N1ZWJ4_9FIRM</name>
<dbReference type="STRING" id="1235802.C823_04528"/>